<dbReference type="AlphaFoldDB" id="A0A929B5Q7"/>
<name>A0A929B5Q7_9PSEU</name>
<dbReference type="InterPro" id="IPR003767">
    <property type="entry name" value="Malate/L-lactate_DH-like"/>
</dbReference>
<comment type="similarity">
    <text evidence="1">Belongs to the LDH2/MDH2 oxidoreductase family.</text>
</comment>
<dbReference type="EMBL" id="JADEYC010000007">
    <property type="protein sequence ID" value="MBE9373694.1"/>
    <property type="molecule type" value="Genomic_DNA"/>
</dbReference>
<evidence type="ECO:0000256" key="1">
    <source>
        <dbReference type="ARBA" id="ARBA00006056"/>
    </source>
</evidence>
<dbReference type="GO" id="GO:0016491">
    <property type="term" value="F:oxidoreductase activity"/>
    <property type="evidence" value="ECO:0007669"/>
    <property type="project" value="UniProtKB-KW"/>
</dbReference>
<dbReference type="SUPFAM" id="SSF89733">
    <property type="entry name" value="L-sulfolactate dehydrogenase-like"/>
    <property type="match status" value="1"/>
</dbReference>
<gene>
    <name evidence="3" type="ORF">IQ251_04435</name>
</gene>
<reference evidence="3" key="1">
    <citation type="submission" date="2020-10" db="EMBL/GenBank/DDBJ databases">
        <title>Diversity and distribution of actinomycetes associated with coral in the coast of Hainan.</title>
        <authorList>
            <person name="Li F."/>
        </authorList>
    </citation>
    <scope>NUCLEOTIDE SEQUENCE</scope>
    <source>
        <strain evidence="3">HNM0983</strain>
    </source>
</reference>
<sequence length="369" mass="37472">MTLPAGERDEIAVGYASLRDFAARLFTDRGVPADRAQLAAEALCYGDLCGFDSHGTFNLTRTYLPGLDSGRIDAAADPVVTTDLGACAAVDARSALGLWAAAEAMDDAAARARAHGIGLIALRGATHFGCAGFHALRAVEHGMIGLVAGNCGGQRLARPPGGSRALLGTNPLSLAAPARNRHPFVLDMSTTAVPTGKVRVAAADGAHIPVGWLQDDAGGDVTDPGAFDRGTAHLRWLGGVPESGAHKGFGLGLAVDLLAAGLSGAASGPAREALDGDGGPHGRDDDIGAVLLAIDPGRLRPDGDFAAAADEVLGTVLGCPPTGSAPIGYPGWWEAERALARRRSGVPLAARLHRELAGLGLDAHSGAVR</sequence>
<dbReference type="Pfam" id="PF02615">
    <property type="entry name" value="Ldh_2"/>
    <property type="match status" value="1"/>
</dbReference>
<dbReference type="PANTHER" id="PTHR11091">
    <property type="entry name" value="OXIDOREDUCTASE-RELATED"/>
    <property type="match status" value="1"/>
</dbReference>
<proteinExistence type="inferred from homology"/>
<dbReference type="InterPro" id="IPR043143">
    <property type="entry name" value="Mal/L-sulf/L-lact_DH-like_NADP"/>
</dbReference>
<dbReference type="Gene3D" id="1.10.1530.10">
    <property type="match status" value="1"/>
</dbReference>
<evidence type="ECO:0000313" key="3">
    <source>
        <dbReference type="EMBL" id="MBE9373694.1"/>
    </source>
</evidence>
<organism evidence="3 4">
    <name type="scientific">Saccharopolyspora montiporae</name>
    <dbReference type="NCBI Taxonomy" id="2781240"/>
    <lineage>
        <taxon>Bacteria</taxon>
        <taxon>Bacillati</taxon>
        <taxon>Actinomycetota</taxon>
        <taxon>Actinomycetes</taxon>
        <taxon>Pseudonocardiales</taxon>
        <taxon>Pseudonocardiaceae</taxon>
        <taxon>Saccharopolyspora</taxon>
    </lineage>
</organism>
<comment type="caution">
    <text evidence="3">The sequence shown here is derived from an EMBL/GenBank/DDBJ whole genome shotgun (WGS) entry which is preliminary data.</text>
</comment>
<keyword evidence="4" id="KW-1185">Reference proteome</keyword>
<protein>
    <submittedName>
        <fullName evidence="3">Ldh family oxidoreductase</fullName>
    </submittedName>
</protein>
<dbReference type="InterPro" id="IPR043144">
    <property type="entry name" value="Mal/L-sulf/L-lact_DH-like_ah"/>
</dbReference>
<dbReference type="InterPro" id="IPR036111">
    <property type="entry name" value="Mal/L-sulfo/L-lacto_DH-like_sf"/>
</dbReference>
<dbReference type="Proteomes" id="UP000598360">
    <property type="component" value="Unassembled WGS sequence"/>
</dbReference>
<accession>A0A929B5Q7</accession>
<dbReference type="Gene3D" id="3.30.1370.60">
    <property type="entry name" value="Hypothetical oxidoreductase yiak, domain 2"/>
    <property type="match status" value="1"/>
</dbReference>
<dbReference type="RefSeq" id="WP_193927134.1">
    <property type="nucleotide sequence ID" value="NZ_JADEYC010000007.1"/>
</dbReference>
<keyword evidence="2" id="KW-0560">Oxidoreductase</keyword>
<evidence type="ECO:0000313" key="4">
    <source>
        <dbReference type="Proteomes" id="UP000598360"/>
    </source>
</evidence>
<evidence type="ECO:0000256" key="2">
    <source>
        <dbReference type="ARBA" id="ARBA00023002"/>
    </source>
</evidence>
<dbReference type="PANTHER" id="PTHR11091:SF0">
    <property type="entry name" value="MALATE DEHYDROGENASE"/>
    <property type="match status" value="1"/>
</dbReference>